<keyword evidence="1" id="KW-0812">Transmembrane</keyword>
<evidence type="ECO:0000313" key="2">
    <source>
        <dbReference type="EMBL" id="SVE11794.1"/>
    </source>
</evidence>
<dbReference type="AlphaFoldDB" id="A0A383AVV8"/>
<proteinExistence type="predicted"/>
<dbReference type="EMBL" id="UINC01195300">
    <property type="protein sequence ID" value="SVE11794.1"/>
    <property type="molecule type" value="Genomic_DNA"/>
</dbReference>
<name>A0A383AVV8_9ZZZZ</name>
<keyword evidence="1" id="KW-1133">Transmembrane helix</keyword>
<gene>
    <name evidence="2" type="ORF">METZ01_LOCUS464648</name>
</gene>
<protein>
    <submittedName>
        <fullName evidence="2">Uncharacterized protein</fullName>
    </submittedName>
</protein>
<feature type="transmembrane region" description="Helical" evidence="1">
    <location>
        <begin position="25"/>
        <end position="46"/>
    </location>
</feature>
<accession>A0A383AVV8</accession>
<evidence type="ECO:0000256" key="1">
    <source>
        <dbReference type="SAM" id="Phobius"/>
    </source>
</evidence>
<sequence length="134" mass="15424">VNTLVVTYYLAIEQIPALEFMFPTFYSYVLILSCIGIPLLIITGYLHFQKTHAYGSEAEISVEQSPYFYKAAPGWLRDVQWPFFLKLSELLIKTNMNEKLTKKDIEELAELQKKMKILTEGGSIGDPRQKDIID</sequence>
<organism evidence="2">
    <name type="scientific">marine metagenome</name>
    <dbReference type="NCBI Taxonomy" id="408172"/>
    <lineage>
        <taxon>unclassified sequences</taxon>
        <taxon>metagenomes</taxon>
        <taxon>ecological metagenomes</taxon>
    </lineage>
</organism>
<keyword evidence="1" id="KW-0472">Membrane</keyword>
<reference evidence="2" key="1">
    <citation type="submission" date="2018-05" db="EMBL/GenBank/DDBJ databases">
        <authorList>
            <person name="Lanie J.A."/>
            <person name="Ng W.-L."/>
            <person name="Kazmierczak K.M."/>
            <person name="Andrzejewski T.M."/>
            <person name="Davidsen T.M."/>
            <person name="Wayne K.J."/>
            <person name="Tettelin H."/>
            <person name="Glass J.I."/>
            <person name="Rusch D."/>
            <person name="Podicherti R."/>
            <person name="Tsui H.-C.T."/>
            <person name="Winkler M.E."/>
        </authorList>
    </citation>
    <scope>NUCLEOTIDE SEQUENCE</scope>
</reference>
<feature type="non-terminal residue" evidence="2">
    <location>
        <position position="1"/>
    </location>
</feature>